<dbReference type="InterPro" id="IPR004331">
    <property type="entry name" value="SPX_dom"/>
</dbReference>
<dbReference type="PROSITE" id="PS00518">
    <property type="entry name" value="ZF_RING_1"/>
    <property type="match status" value="1"/>
</dbReference>
<keyword evidence="8" id="KW-1185">Reference proteome</keyword>
<evidence type="ECO:0000256" key="2">
    <source>
        <dbReference type="ARBA" id="ARBA00022771"/>
    </source>
</evidence>
<dbReference type="InterPro" id="IPR013083">
    <property type="entry name" value="Znf_RING/FYVE/PHD"/>
</dbReference>
<accession>A0A1E4U265</accession>
<dbReference type="GO" id="GO:1904352">
    <property type="term" value="P:positive regulation of protein catabolic process in the vacuole"/>
    <property type="evidence" value="ECO:0007669"/>
    <property type="project" value="EnsemblFungi"/>
</dbReference>
<feature type="domain" description="RING-type" evidence="5">
    <location>
        <begin position="345"/>
        <end position="384"/>
    </location>
</feature>
<dbReference type="PROSITE" id="PS51382">
    <property type="entry name" value="SPX"/>
    <property type="match status" value="1"/>
</dbReference>
<dbReference type="PROSITE" id="PS50089">
    <property type="entry name" value="ZF_RING_2"/>
    <property type="match status" value="1"/>
</dbReference>
<organism evidence="7 8">
    <name type="scientific">Pachysolen tannophilus NRRL Y-2460</name>
    <dbReference type="NCBI Taxonomy" id="669874"/>
    <lineage>
        <taxon>Eukaryota</taxon>
        <taxon>Fungi</taxon>
        <taxon>Dikarya</taxon>
        <taxon>Ascomycota</taxon>
        <taxon>Saccharomycotina</taxon>
        <taxon>Pichiomycetes</taxon>
        <taxon>Pachysolenaceae</taxon>
        <taxon>Pachysolen</taxon>
    </lineage>
</organism>
<evidence type="ECO:0000313" key="8">
    <source>
        <dbReference type="Proteomes" id="UP000094236"/>
    </source>
</evidence>
<dbReference type="InterPro" id="IPR001841">
    <property type="entry name" value="Znf_RING"/>
</dbReference>
<evidence type="ECO:0000259" key="5">
    <source>
        <dbReference type="PROSITE" id="PS50089"/>
    </source>
</evidence>
<reference evidence="8" key="1">
    <citation type="submission" date="2016-05" db="EMBL/GenBank/DDBJ databases">
        <title>Comparative genomics of biotechnologically important yeasts.</title>
        <authorList>
            <consortium name="DOE Joint Genome Institute"/>
            <person name="Riley R."/>
            <person name="Haridas S."/>
            <person name="Wolfe K.H."/>
            <person name="Lopes M.R."/>
            <person name="Hittinger C.T."/>
            <person name="Goker M."/>
            <person name="Salamov A."/>
            <person name="Wisecaver J."/>
            <person name="Long T.M."/>
            <person name="Aerts A.L."/>
            <person name="Barry K."/>
            <person name="Choi C."/>
            <person name="Clum A."/>
            <person name="Coughlan A.Y."/>
            <person name="Deshpande S."/>
            <person name="Douglass A.P."/>
            <person name="Hanson S.J."/>
            <person name="Klenk H.-P."/>
            <person name="Labutti K."/>
            <person name="Lapidus A."/>
            <person name="Lindquist E."/>
            <person name="Lipzen A."/>
            <person name="Meier-Kolthoff J.P."/>
            <person name="Ohm R.A."/>
            <person name="Otillar R.P."/>
            <person name="Pangilinan J."/>
            <person name="Peng Y."/>
            <person name="Rokas A."/>
            <person name="Rosa C.A."/>
            <person name="Scheuner C."/>
            <person name="Sibirny A.A."/>
            <person name="Slot J.C."/>
            <person name="Stielow J.B."/>
            <person name="Sun H."/>
            <person name="Kurtzman C.P."/>
            <person name="Blackwell M."/>
            <person name="Grigoriev I.V."/>
            <person name="Jeffries T.W."/>
        </authorList>
    </citation>
    <scope>NUCLEOTIDE SEQUENCE [LARGE SCALE GENOMIC DNA]</scope>
    <source>
        <strain evidence="8">NRRL Y-2460</strain>
    </source>
</reference>
<evidence type="ECO:0000256" key="4">
    <source>
        <dbReference type="PROSITE-ProRule" id="PRU00175"/>
    </source>
</evidence>
<keyword evidence="3" id="KW-0862">Zinc</keyword>
<dbReference type="SUPFAM" id="SSF57850">
    <property type="entry name" value="RING/U-box"/>
    <property type="match status" value="1"/>
</dbReference>
<dbReference type="Pfam" id="PF03105">
    <property type="entry name" value="SPX"/>
    <property type="match status" value="1"/>
</dbReference>
<dbReference type="GO" id="GO:0008270">
    <property type="term" value="F:zinc ion binding"/>
    <property type="evidence" value="ECO:0007669"/>
    <property type="project" value="UniProtKB-KW"/>
</dbReference>
<sequence>MKFAKLFEQVLQEEGIPPEWVHTAIQYKSLKKCINRIVDELDEIGLKKKTLSFLLEDGIETDDEFVKADYIFEKHTHSVKPKLIITLRHNAEDNNGELCKDKMTQEIKATLQNIMDNELGLKNVGKVEKYIPKIVEVDNDDNQEVQIVIHLYQDSIFFQMLYQELAALDDLKNSQESKMIQEVQDIGSIIGSITSPTLKKTDLLVWREIFKMYIDSEIFFSTSEFSPGERSVAQSEERLELFFRRIKEKNMLKEFHHKVSVECFNNFYKVNIHLLKALQFQTFNKMAIFKILKKFDKQTSLKGASGFPKLIEHDPFIKESFAHTMCAVISSRLLNIIPQLDDYTCPICCSVTFKPIRLDCGHVFCVRCLVKMQRKRQDNCPLCREKVVMRADEHNLDLARLEYLKLYFPKETKAKQLETEKEIAKEQFEAIYGDQQRCIIQ</sequence>
<dbReference type="Gene3D" id="3.30.40.10">
    <property type="entry name" value="Zinc/RING finger domain, C3HC4 (zinc finger)"/>
    <property type="match status" value="1"/>
</dbReference>
<dbReference type="PANTHER" id="PTHR23327">
    <property type="entry name" value="RING FINGER PROTEIN 127"/>
    <property type="match status" value="1"/>
</dbReference>
<keyword evidence="2 4" id="KW-0863">Zinc-finger</keyword>
<dbReference type="GO" id="GO:0005829">
    <property type="term" value="C:cytosol"/>
    <property type="evidence" value="ECO:0007669"/>
    <property type="project" value="EnsemblFungi"/>
</dbReference>
<dbReference type="InterPro" id="IPR017907">
    <property type="entry name" value="Znf_RING_CS"/>
</dbReference>
<protein>
    <recommendedName>
        <fullName evidence="9">RING-type domain-containing protein</fullName>
    </recommendedName>
</protein>
<dbReference type="AlphaFoldDB" id="A0A1E4U265"/>
<evidence type="ECO:0000313" key="7">
    <source>
        <dbReference type="EMBL" id="ODV98096.1"/>
    </source>
</evidence>
<gene>
    <name evidence="7" type="ORF">PACTADRAFT_31507</name>
</gene>
<evidence type="ECO:0008006" key="9">
    <source>
        <dbReference type="Google" id="ProtNLM"/>
    </source>
</evidence>
<dbReference type="STRING" id="669874.A0A1E4U265"/>
<proteinExistence type="predicted"/>
<keyword evidence="1" id="KW-0479">Metal-binding</keyword>
<dbReference type="Pfam" id="PF15227">
    <property type="entry name" value="zf-C3HC4_4"/>
    <property type="match status" value="1"/>
</dbReference>
<dbReference type="SMART" id="SM00184">
    <property type="entry name" value="RING"/>
    <property type="match status" value="1"/>
</dbReference>
<dbReference type="EMBL" id="KV454011">
    <property type="protein sequence ID" value="ODV98096.1"/>
    <property type="molecule type" value="Genomic_DNA"/>
</dbReference>
<dbReference type="GO" id="GO:2000185">
    <property type="term" value="P:regulation of phosphate transmembrane transport"/>
    <property type="evidence" value="ECO:0007669"/>
    <property type="project" value="EnsemblFungi"/>
</dbReference>
<evidence type="ECO:0000256" key="1">
    <source>
        <dbReference type="ARBA" id="ARBA00022723"/>
    </source>
</evidence>
<feature type="domain" description="SPX" evidence="6">
    <location>
        <begin position="1"/>
        <end position="309"/>
    </location>
</feature>
<dbReference type="OrthoDB" id="5588846at2759"/>
<dbReference type="PANTHER" id="PTHR23327:SF51">
    <property type="entry name" value="TRANSCRIPTIONAL REGULATOR OF YEAST FORM ADHERENCE 3"/>
    <property type="match status" value="1"/>
</dbReference>
<name>A0A1E4U265_PACTA</name>
<dbReference type="Proteomes" id="UP000094236">
    <property type="component" value="Unassembled WGS sequence"/>
</dbReference>
<evidence type="ECO:0000259" key="6">
    <source>
        <dbReference type="PROSITE" id="PS51382"/>
    </source>
</evidence>
<evidence type="ECO:0000256" key="3">
    <source>
        <dbReference type="ARBA" id="ARBA00022833"/>
    </source>
</evidence>
<dbReference type="GO" id="GO:0061630">
    <property type="term" value="F:ubiquitin protein ligase activity"/>
    <property type="evidence" value="ECO:0007669"/>
    <property type="project" value="EnsemblFungi"/>
</dbReference>